<dbReference type="AlphaFoldDB" id="A0A7Z1AU68"/>
<keyword evidence="1" id="KW-1133">Transmembrane helix</keyword>
<proteinExistence type="predicted"/>
<keyword evidence="1" id="KW-0472">Membrane</keyword>
<feature type="transmembrane region" description="Helical" evidence="1">
    <location>
        <begin position="29"/>
        <end position="48"/>
    </location>
</feature>
<evidence type="ECO:0000313" key="3">
    <source>
        <dbReference type="Proteomes" id="UP000185696"/>
    </source>
</evidence>
<reference evidence="2 3" key="1">
    <citation type="submission" date="2016-12" db="EMBL/GenBank/DDBJ databases">
        <title>The draft genome sequence of Actinophytocola xinjiangensis.</title>
        <authorList>
            <person name="Wang W."/>
            <person name="Yuan L."/>
        </authorList>
    </citation>
    <scope>NUCLEOTIDE SEQUENCE [LARGE SCALE GENOMIC DNA]</scope>
    <source>
        <strain evidence="2 3">CGMCC 4.4663</strain>
    </source>
</reference>
<keyword evidence="3" id="KW-1185">Reference proteome</keyword>
<keyword evidence="1" id="KW-0812">Transmembrane</keyword>
<dbReference type="Proteomes" id="UP000185696">
    <property type="component" value="Unassembled WGS sequence"/>
</dbReference>
<dbReference type="EMBL" id="MSIF01000026">
    <property type="protein sequence ID" value="OLF05671.1"/>
    <property type="molecule type" value="Genomic_DNA"/>
</dbReference>
<accession>A0A7Z1AU68</accession>
<feature type="transmembrane region" description="Helical" evidence="1">
    <location>
        <begin position="5"/>
        <end position="23"/>
    </location>
</feature>
<comment type="caution">
    <text evidence="2">The sequence shown here is derived from an EMBL/GenBank/DDBJ whole genome shotgun (WGS) entry which is preliminary data.</text>
</comment>
<protein>
    <submittedName>
        <fullName evidence="2">Uncharacterized protein</fullName>
    </submittedName>
</protein>
<gene>
    <name evidence="2" type="ORF">BLA60_34710</name>
</gene>
<dbReference type="OrthoDB" id="5197263at2"/>
<evidence type="ECO:0000313" key="2">
    <source>
        <dbReference type="EMBL" id="OLF05671.1"/>
    </source>
</evidence>
<sequence length="129" mass="14400">MYPALVSFGVPALVCGLFTWLGMDLPGHAPPLIALSAGIYGFLFWVYLRSRPLRDPPLEATVTGRVTGERTVIHVVVRTPEGLREAVLADEIAGEHLHRFQPDTTWSVHTVDDRPTEVHLDRVHREVRG</sequence>
<dbReference type="RefSeq" id="WP_075137302.1">
    <property type="nucleotide sequence ID" value="NZ_MSIF01000026.1"/>
</dbReference>
<organism evidence="2 3">
    <name type="scientific">Actinophytocola xinjiangensis</name>
    <dbReference type="NCBI Taxonomy" id="485602"/>
    <lineage>
        <taxon>Bacteria</taxon>
        <taxon>Bacillati</taxon>
        <taxon>Actinomycetota</taxon>
        <taxon>Actinomycetes</taxon>
        <taxon>Pseudonocardiales</taxon>
        <taxon>Pseudonocardiaceae</taxon>
    </lineage>
</organism>
<name>A0A7Z1AU68_9PSEU</name>
<evidence type="ECO:0000256" key="1">
    <source>
        <dbReference type="SAM" id="Phobius"/>
    </source>
</evidence>